<protein>
    <submittedName>
        <fullName evidence="1">Uncharacterized protein</fullName>
    </submittedName>
</protein>
<evidence type="ECO:0000313" key="1">
    <source>
        <dbReference type="EMBL" id="OLQ10503.1"/>
    </source>
</evidence>
<dbReference type="Proteomes" id="UP000186817">
    <property type="component" value="Unassembled WGS sequence"/>
</dbReference>
<keyword evidence="2" id="KW-1185">Reference proteome</keyword>
<sequence>MGWALGDLLQDLEREVMRRLHDFNPGEALAQAEDAWSSVETREELVNQLKDTCLDFILRILPAIQIEKVPYA</sequence>
<dbReference type="AlphaFoldDB" id="A0A1Q9ESW4"/>
<evidence type="ECO:0000313" key="2">
    <source>
        <dbReference type="Proteomes" id="UP000186817"/>
    </source>
</evidence>
<name>A0A1Q9ESW4_SYMMI</name>
<reference evidence="1 2" key="1">
    <citation type="submission" date="2016-02" db="EMBL/GenBank/DDBJ databases">
        <title>Genome analysis of coral dinoflagellate symbionts highlights evolutionary adaptations to a symbiotic lifestyle.</title>
        <authorList>
            <person name="Aranda M."/>
            <person name="Li Y."/>
            <person name="Liew Y.J."/>
            <person name="Baumgarten S."/>
            <person name="Simakov O."/>
            <person name="Wilson M."/>
            <person name="Piel J."/>
            <person name="Ashoor H."/>
            <person name="Bougouffa S."/>
            <person name="Bajic V.B."/>
            <person name="Ryu T."/>
            <person name="Ravasi T."/>
            <person name="Bayer T."/>
            <person name="Micklem G."/>
            <person name="Kim H."/>
            <person name="Bhak J."/>
            <person name="Lajeunesse T.C."/>
            <person name="Voolstra C.R."/>
        </authorList>
    </citation>
    <scope>NUCLEOTIDE SEQUENCE [LARGE SCALE GENOMIC DNA]</scope>
    <source>
        <strain evidence="1 2">CCMP2467</strain>
    </source>
</reference>
<organism evidence="1 2">
    <name type="scientific">Symbiodinium microadriaticum</name>
    <name type="common">Dinoflagellate</name>
    <name type="synonym">Zooxanthella microadriatica</name>
    <dbReference type="NCBI Taxonomy" id="2951"/>
    <lineage>
        <taxon>Eukaryota</taxon>
        <taxon>Sar</taxon>
        <taxon>Alveolata</taxon>
        <taxon>Dinophyceae</taxon>
        <taxon>Suessiales</taxon>
        <taxon>Symbiodiniaceae</taxon>
        <taxon>Symbiodinium</taxon>
    </lineage>
</organism>
<accession>A0A1Q9ESW4</accession>
<proteinExistence type="predicted"/>
<gene>
    <name evidence="1" type="ORF">AK812_SmicGene5700</name>
</gene>
<dbReference type="EMBL" id="LSRX01000076">
    <property type="protein sequence ID" value="OLQ10503.1"/>
    <property type="molecule type" value="Genomic_DNA"/>
</dbReference>
<comment type="caution">
    <text evidence="1">The sequence shown here is derived from an EMBL/GenBank/DDBJ whole genome shotgun (WGS) entry which is preliminary data.</text>
</comment>